<keyword evidence="4" id="KW-0029">Amino-acid transport</keyword>
<evidence type="ECO:0000256" key="4">
    <source>
        <dbReference type="ARBA" id="ARBA00022970"/>
    </source>
</evidence>
<dbReference type="Pfam" id="PF01490">
    <property type="entry name" value="Aa_trans"/>
    <property type="match status" value="1"/>
</dbReference>
<feature type="transmembrane region" description="Helical" evidence="7">
    <location>
        <begin position="68"/>
        <end position="86"/>
    </location>
</feature>
<evidence type="ECO:0000256" key="6">
    <source>
        <dbReference type="ARBA" id="ARBA00023136"/>
    </source>
</evidence>
<comment type="subcellular location">
    <subcellularLocation>
        <location evidence="1">Membrane</location>
    </subcellularLocation>
</comment>
<sequence length="307" mass="33397">MGFSSIGLDCWASSTTFSVITWYTSTLLADSYRSPFNGTRNYRYIDAVKNNLGGMKYKFCGFAQEGNLIGSTIGYTITASISMAAIKRSNCFHKNGHEAGCHTTNNMFMIIFGVTLIILSQIPNFHELSGLSIIAAIMSFAYSLIGLGLSLAKIADTGKTSTDGVIIGVDVSVTMAKKLWNNLVAIGNIAFAYGYSSVLIEIQALQDTLKSSPPENQEMKKANLIGVSFTTIFYLLCGTFGYTAFGNSAPDNFLTGFGFYEPLWLVDIANLCIVIHFVGAYQVDMENIIRNSNDCDCDVVPVLQQCS</sequence>
<dbReference type="InterPro" id="IPR013057">
    <property type="entry name" value="AA_transpt_TM"/>
</dbReference>
<evidence type="ECO:0000256" key="5">
    <source>
        <dbReference type="ARBA" id="ARBA00022989"/>
    </source>
</evidence>
<reference evidence="9" key="1">
    <citation type="journal article" date="2023" name="Plant J.">
        <title>Genome sequences and population genomics provide insights into the demographic history, inbreeding, and mutation load of two 'living fossil' tree species of Dipteronia.</title>
        <authorList>
            <person name="Feng Y."/>
            <person name="Comes H.P."/>
            <person name="Chen J."/>
            <person name="Zhu S."/>
            <person name="Lu R."/>
            <person name="Zhang X."/>
            <person name="Li P."/>
            <person name="Qiu J."/>
            <person name="Olsen K.M."/>
            <person name="Qiu Y."/>
        </authorList>
    </citation>
    <scope>NUCLEOTIDE SEQUENCE</scope>
    <source>
        <strain evidence="9">NBL</strain>
    </source>
</reference>
<dbReference type="GO" id="GO:0006865">
    <property type="term" value="P:amino acid transport"/>
    <property type="evidence" value="ECO:0007669"/>
    <property type="project" value="UniProtKB-KW"/>
</dbReference>
<dbReference type="PANTHER" id="PTHR48017">
    <property type="entry name" value="OS05G0424000 PROTEIN-RELATED"/>
    <property type="match status" value="1"/>
</dbReference>
<evidence type="ECO:0000259" key="8">
    <source>
        <dbReference type="Pfam" id="PF01490"/>
    </source>
</evidence>
<keyword evidence="10" id="KW-1185">Reference proteome</keyword>
<dbReference type="EMBL" id="JANJYJ010000008">
    <property type="protein sequence ID" value="KAK3193115.1"/>
    <property type="molecule type" value="Genomic_DNA"/>
</dbReference>
<evidence type="ECO:0000256" key="1">
    <source>
        <dbReference type="ARBA" id="ARBA00004370"/>
    </source>
</evidence>
<feature type="transmembrane region" description="Helical" evidence="7">
    <location>
        <begin position="107"/>
        <end position="125"/>
    </location>
</feature>
<comment type="caution">
    <text evidence="9">The sequence shown here is derived from an EMBL/GenBank/DDBJ whole genome shotgun (WGS) entry which is preliminary data.</text>
</comment>
<feature type="transmembrane region" description="Helical" evidence="7">
    <location>
        <begin position="222"/>
        <end position="243"/>
    </location>
</feature>
<proteinExistence type="predicted"/>
<feature type="domain" description="Amino acid transporter transmembrane" evidence="8">
    <location>
        <begin position="12"/>
        <end position="289"/>
    </location>
</feature>
<name>A0AAD9ZTR5_9ROSI</name>
<feature type="transmembrane region" description="Helical" evidence="7">
    <location>
        <begin position="263"/>
        <end position="283"/>
    </location>
</feature>
<dbReference type="Proteomes" id="UP001281410">
    <property type="component" value="Unassembled WGS sequence"/>
</dbReference>
<gene>
    <name evidence="9" type="ORF">Dsin_024425</name>
</gene>
<keyword evidence="5 7" id="KW-1133">Transmembrane helix</keyword>
<evidence type="ECO:0000256" key="7">
    <source>
        <dbReference type="SAM" id="Phobius"/>
    </source>
</evidence>
<dbReference type="AlphaFoldDB" id="A0AAD9ZTR5"/>
<evidence type="ECO:0000256" key="3">
    <source>
        <dbReference type="ARBA" id="ARBA00022692"/>
    </source>
</evidence>
<accession>A0AAD9ZTR5</accession>
<keyword evidence="6 7" id="KW-0472">Membrane</keyword>
<evidence type="ECO:0000256" key="2">
    <source>
        <dbReference type="ARBA" id="ARBA00022448"/>
    </source>
</evidence>
<dbReference type="GO" id="GO:0016020">
    <property type="term" value="C:membrane"/>
    <property type="evidence" value="ECO:0007669"/>
    <property type="project" value="UniProtKB-SubCell"/>
</dbReference>
<evidence type="ECO:0000313" key="9">
    <source>
        <dbReference type="EMBL" id="KAK3193115.1"/>
    </source>
</evidence>
<feature type="transmembrane region" description="Helical" evidence="7">
    <location>
        <begin position="131"/>
        <end position="152"/>
    </location>
</feature>
<protein>
    <recommendedName>
        <fullName evidence="8">Amino acid transporter transmembrane domain-containing protein</fullName>
    </recommendedName>
</protein>
<keyword evidence="2" id="KW-0813">Transport</keyword>
<evidence type="ECO:0000313" key="10">
    <source>
        <dbReference type="Proteomes" id="UP001281410"/>
    </source>
</evidence>
<organism evidence="9 10">
    <name type="scientific">Dipteronia sinensis</name>
    <dbReference type="NCBI Taxonomy" id="43782"/>
    <lineage>
        <taxon>Eukaryota</taxon>
        <taxon>Viridiplantae</taxon>
        <taxon>Streptophyta</taxon>
        <taxon>Embryophyta</taxon>
        <taxon>Tracheophyta</taxon>
        <taxon>Spermatophyta</taxon>
        <taxon>Magnoliopsida</taxon>
        <taxon>eudicotyledons</taxon>
        <taxon>Gunneridae</taxon>
        <taxon>Pentapetalae</taxon>
        <taxon>rosids</taxon>
        <taxon>malvids</taxon>
        <taxon>Sapindales</taxon>
        <taxon>Sapindaceae</taxon>
        <taxon>Hippocastanoideae</taxon>
        <taxon>Acereae</taxon>
        <taxon>Dipteronia</taxon>
    </lineage>
</organism>
<keyword evidence="3 7" id="KW-0812">Transmembrane</keyword>